<organism evidence="3">
    <name type="scientific">Attheya septentrionalis</name>
    <dbReference type="NCBI Taxonomy" id="420275"/>
    <lineage>
        <taxon>Eukaryota</taxon>
        <taxon>Sar</taxon>
        <taxon>Stramenopiles</taxon>
        <taxon>Ochrophyta</taxon>
        <taxon>Bacillariophyta</taxon>
        <taxon>Coscinodiscophyceae</taxon>
        <taxon>Chaetocerotophycidae</taxon>
        <taxon>Chaetocerotales</taxon>
        <taxon>Attheyaceae</taxon>
        <taxon>Attheya</taxon>
    </lineage>
</organism>
<dbReference type="InterPro" id="IPR018247">
    <property type="entry name" value="EF_Hand_1_Ca_BS"/>
</dbReference>
<evidence type="ECO:0000256" key="1">
    <source>
        <dbReference type="SAM" id="Phobius"/>
    </source>
</evidence>
<evidence type="ECO:0008006" key="4">
    <source>
        <dbReference type="Google" id="ProtNLM"/>
    </source>
</evidence>
<keyword evidence="1" id="KW-0812">Transmembrane</keyword>
<evidence type="ECO:0000256" key="2">
    <source>
        <dbReference type="SAM" id="SignalP"/>
    </source>
</evidence>
<dbReference type="AlphaFoldDB" id="A0A7S2XMF4"/>
<feature type="chain" id="PRO_5030624371" description="Calmodulin" evidence="2">
    <location>
        <begin position="35"/>
        <end position="307"/>
    </location>
</feature>
<evidence type="ECO:0000313" key="3">
    <source>
        <dbReference type="EMBL" id="CAD9815070.1"/>
    </source>
</evidence>
<protein>
    <recommendedName>
        <fullName evidence="4">Calmodulin</fullName>
    </recommendedName>
</protein>
<dbReference type="EMBL" id="HBHQ01010259">
    <property type="protein sequence ID" value="CAD9815070.1"/>
    <property type="molecule type" value="Transcribed_RNA"/>
</dbReference>
<sequence length="307" mass="33459">MIRSQSNESGTTMGGIVAAMRLVVLVMMAASSSNVELVPTAHALVVHPSSVGHSHRSVWVGSSRSWVSSQSVYRRHSAAVAQKTADTQMKMATRRDAMVSVGGLVSVLISPLSVVASLSSSSASKARVASWPALEYLEPIYELKLSVDALRAGAGDETKWPLLKKRLDQFFKGFFSERDYYVGLGLQYNSQIKYDANELAEFKKIDAQDRQHCMDESLTNLSSLKQSLSSGDKTAIESNAAAAQASLNRWFDSIPADNVTDVDRLFRATRTADANHDGILSKDEIATLSTTDQGIWNRRVALVGERT</sequence>
<accession>A0A7S2XMF4</accession>
<keyword evidence="1" id="KW-0472">Membrane</keyword>
<keyword evidence="2" id="KW-0732">Signal</keyword>
<feature type="signal peptide" evidence="2">
    <location>
        <begin position="1"/>
        <end position="34"/>
    </location>
</feature>
<proteinExistence type="predicted"/>
<dbReference type="PROSITE" id="PS00018">
    <property type="entry name" value="EF_HAND_1"/>
    <property type="match status" value="1"/>
</dbReference>
<name>A0A7S2XMF4_9STRA</name>
<keyword evidence="1" id="KW-1133">Transmembrane helix</keyword>
<reference evidence="3" key="1">
    <citation type="submission" date="2021-01" db="EMBL/GenBank/DDBJ databases">
        <authorList>
            <person name="Corre E."/>
            <person name="Pelletier E."/>
            <person name="Niang G."/>
            <person name="Scheremetjew M."/>
            <person name="Finn R."/>
            <person name="Kale V."/>
            <person name="Holt S."/>
            <person name="Cochrane G."/>
            <person name="Meng A."/>
            <person name="Brown T."/>
            <person name="Cohen L."/>
        </authorList>
    </citation>
    <scope>NUCLEOTIDE SEQUENCE</scope>
    <source>
        <strain evidence="3">CCMP2084</strain>
    </source>
</reference>
<gene>
    <name evidence="3" type="ORF">ASEP1449_LOCUS6896</name>
</gene>
<feature type="transmembrane region" description="Helical" evidence="1">
    <location>
        <begin position="97"/>
        <end position="118"/>
    </location>
</feature>